<dbReference type="Proteomes" id="UP000241507">
    <property type="component" value="Chromosome"/>
</dbReference>
<keyword evidence="1" id="KW-1133">Transmembrane helix</keyword>
<proteinExistence type="predicted"/>
<dbReference type="KEGG" id="grs:C7S20_04705"/>
<keyword evidence="3" id="KW-1185">Reference proteome</keyword>
<sequence>MQAFLLFLPLLFFVIAVSFRLLDNSTLLFLQKDILVNSSNVSKELLKEQIQKSEDKVFTGKLKRALVFKNLHQGFLLLAVASLIFNTLYYFL</sequence>
<name>A0A2R3Z2W3_9FLAO</name>
<dbReference type="AlphaFoldDB" id="A0A2R3Z2W3"/>
<evidence type="ECO:0000313" key="3">
    <source>
        <dbReference type="Proteomes" id="UP000241507"/>
    </source>
</evidence>
<gene>
    <name evidence="2" type="ORF">C7S20_04705</name>
</gene>
<reference evidence="3" key="1">
    <citation type="submission" date="2018-03" db="EMBL/GenBank/DDBJ databases">
        <title>Gramella fulva sp. nov., isolated from a dry surface of tidal flat.</title>
        <authorList>
            <person name="Hwang S.H."/>
            <person name="Hwang W.M."/>
            <person name="Kang K."/>
            <person name="Ahn T.-Y."/>
        </authorList>
    </citation>
    <scope>NUCLEOTIDE SEQUENCE [LARGE SCALE GENOMIC DNA]</scope>
    <source>
        <strain evidence="3">SH35</strain>
    </source>
</reference>
<protein>
    <recommendedName>
        <fullName evidence="4">DUF3899 domain-containing protein</fullName>
    </recommendedName>
</protein>
<accession>A0A2R3Z2W3</accession>
<dbReference type="OrthoDB" id="1163174at2"/>
<keyword evidence="1" id="KW-0812">Transmembrane</keyword>
<organism evidence="2 3">
    <name type="scientific">Christiangramia fulva</name>
    <dbReference type="NCBI Taxonomy" id="2126553"/>
    <lineage>
        <taxon>Bacteria</taxon>
        <taxon>Pseudomonadati</taxon>
        <taxon>Bacteroidota</taxon>
        <taxon>Flavobacteriia</taxon>
        <taxon>Flavobacteriales</taxon>
        <taxon>Flavobacteriaceae</taxon>
        <taxon>Christiangramia</taxon>
    </lineage>
</organism>
<keyword evidence="1" id="KW-0472">Membrane</keyword>
<feature type="transmembrane region" description="Helical" evidence="1">
    <location>
        <begin position="71"/>
        <end position="91"/>
    </location>
</feature>
<evidence type="ECO:0008006" key="4">
    <source>
        <dbReference type="Google" id="ProtNLM"/>
    </source>
</evidence>
<evidence type="ECO:0000313" key="2">
    <source>
        <dbReference type="EMBL" id="AVR44620.1"/>
    </source>
</evidence>
<dbReference type="EMBL" id="CP028136">
    <property type="protein sequence ID" value="AVR44620.1"/>
    <property type="molecule type" value="Genomic_DNA"/>
</dbReference>
<evidence type="ECO:0000256" key="1">
    <source>
        <dbReference type="SAM" id="Phobius"/>
    </source>
</evidence>